<evidence type="ECO:0000256" key="3">
    <source>
        <dbReference type="ARBA" id="ARBA00022490"/>
    </source>
</evidence>
<keyword evidence="3" id="KW-0963">Cytoplasm</keyword>
<dbReference type="AlphaFoldDB" id="A0A6G1PDF4"/>
<reference evidence="14 15" key="1">
    <citation type="submission" date="2019-02" db="EMBL/GenBank/DDBJ databases">
        <title>Opniocepnalus argus genome.</title>
        <authorList>
            <person name="Zhou C."/>
            <person name="Xiao S."/>
        </authorList>
    </citation>
    <scope>NUCLEOTIDE SEQUENCE [LARGE SCALE GENOMIC DNA]</scope>
    <source>
        <strain evidence="14">OARG1902GOOAL</strain>
        <tissue evidence="14">Muscle</tissue>
    </source>
</reference>
<dbReference type="PANTHER" id="PTHR14710">
    <property type="entry name" value="GEM-ASSOCIATED PROTEIN 6"/>
    <property type="match status" value="1"/>
</dbReference>
<dbReference type="OrthoDB" id="77463at2759"/>
<evidence type="ECO:0000256" key="8">
    <source>
        <dbReference type="ARBA" id="ARBA00034695"/>
    </source>
</evidence>
<dbReference type="InterPro" id="IPR046856">
    <property type="entry name" value="Gemin6_C"/>
</dbReference>
<dbReference type="InterPro" id="IPR046857">
    <property type="entry name" value="Gemin6_Sm-like_dom"/>
</dbReference>
<protein>
    <recommendedName>
        <fullName evidence="11">Gem-associated protein 6</fullName>
    </recommendedName>
</protein>
<dbReference type="FunFam" id="2.30.30.100:FF:000038">
    <property type="entry name" value="Gem-associated protein 6"/>
    <property type="match status" value="1"/>
</dbReference>
<dbReference type="Gene3D" id="2.30.30.100">
    <property type="match status" value="1"/>
</dbReference>
<comment type="subcellular location">
    <subcellularLocation>
        <location evidence="1">Cytoplasm</location>
    </subcellularLocation>
    <subcellularLocation>
        <location evidence="8">Nucleus</location>
        <location evidence="8">Gem</location>
    </subcellularLocation>
    <subcellularLocation>
        <location evidence="2">Nucleus</location>
        <location evidence="2">Nucleoplasm</location>
    </subcellularLocation>
</comment>
<evidence type="ECO:0000256" key="9">
    <source>
        <dbReference type="ARBA" id="ARBA00059373"/>
    </source>
</evidence>
<dbReference type="InterPro" id="IPR009422">
    <property type="entry name" value="Gemin6"/>
</dbReference>
<accession>A0A6G1PDF4</accession>
<dbReference type="CDD" id="cd11676">
    <property type="entry name" value="Gemin6"/>
    <property type="match status" value="1"/>
</dbReference>
<evidence type="ECO:0000256" key="12">
    <source>
        <dbReference type="SAM" id="MobiDB-lite"/>
    </source>
</evidence>
<keyword evidence="15" id="KW-1185">Reference proteome</keyword>
<dbReference type="PROSITE" id="PS52001">
    <property type="entry name" value="AD"/>
    <property type="match status" value="1"/>
</dbReference>
<evidence type="ECO:0000256" key="11">
    <source>
        <dbReference type="ARBA" id="ARBA00067670"/>
    </source>
</evidence>
<dbReference type="Pfam" id="PF20417">
    <property type="entry name" value="Gemin6_C"/>
    <property type="match status" value="1"/>
</dbReference>
<dbReference type="PANTHER" id="PTHR14710:SF2">
    <property type="entry name" value="GEM-ASSOCIATED PROTEIN 6"/>
    <property type="match status" value="1"/>
</dbReference>
<evidence type="ECO:0000256" key="6">
    <source>
        <dbReference type="ARBA" id="ARBA00023187"/>
    </source>
</evidence>
<proteinExistence type="predicted"/>
<reference evidence="15" key="2">
    <citation type="submission" date="2019-02" db="EMBL/GenBank/DDBJ databases">
        <title>Opniocepnalus argus Var Kimnra genome.</title>
        <authorList>
            <person name="Zhou C."/>
            <person name="Xiao S."/>
        </authorList>
    </citation>
    <scope>NUCLEOTIDE SEQUENCE [LARGE SCALE GENOMIC DNA]</scope>
</reference>
<evidence type="ECO:0000256" key="4">
    <source>
        <dbReference type="ARBA" id="ARBA00022553"/>
    </source>
</evidence>
<evidence type="ECO:0000313" key="14">
    <source>
        <dbReference type="EMBL" id="KAF3688239.1"/>
    </source>
</evidence>
<evidence type="ECO:0000256" key="7">
    <source>
        <dbReference type="ARBA" id="ARBA00023242"/>
    </source>
</evidence>
<evidence type="ECO:0000259" key="13">
    <source>
        <dbReference type="PROSITE" id="PS52001"/>
    </source>
</evidence>
<evidence type="ECO:0000256" key="2">
    <source>
        <dbReference type="ARBA" id="ARBA00004642"/>
    </source>
</evidence>
<evidence type="ECO:0000256" key="1">
    <source>
        <dbReference type="ARBA" id="ARBA00004496"/>
    </source>
</evidence>
<name>A0A6G1PDF4_CHAAH</name>
<dbReference type="EMBL" id="CM015714">
    <property type="protein sequence ID" value="KAF3688239.1"/>
    <property type="molecule type" value="Genomic_DNA"/>
</dbReference>
<dbReference type="InterPro" id="IPR047574">
    <property type="entry name" value="AD"/>
</dbReference>
<feature type="compositionally biased region" description="Polar residues" evidence="12">
    <location>
        <begin position="173"/>
        <end position="184"/>
    </location>
</feature>
<evidence type="ECO:0000256" key="5">
    <source>
        <dbReference type="ARBA" id="ARBA00022664"/>
    </source>
</evidence>
<dbReference type="GO" id="GO:0097504">
    <property type="term" value="C:Gemini of Cajal bodies"/>
    <property type="evidence" value="ECO:0007669"/>
    <property type="project" value="UniProtKB-SubCell"/>
</dbReference>
<organism evidence="14 15">
    <name type="scientific">Channa argus</name>
    <name type="common">Northern snakehead</name>
    <name type="synonym">Ophicephalus argus</name>
    <dbReference type="NCBI Taxonomy" id="215402"/>
    <lineage>
        <taxon>Eukaryota</taxon>
        <taxon>Metazoa</taxon>
        <taxon>Chordata</taxon>
        <taxon>Craniata</taxon>
        <taxon>Vertebrata</taxon>
        <taxon>Euteleostomi</taxon>
        <taxon>Actinopterygii</taxon>
        <taxon>Neopterygii</taxon>
        <taxon>Teleostei</taxon>
        <taxon>Neoteleostei</taxon>
        <taxon>Acanthomorphata</taxon>
        <taxon>Anabantaria</taxon>
        <taxon>Anabantiformes</taxon>
        <taxon>Channoidei</taxon>
        <taxon>Channidae</taxon>
        <taxon>Channa</taxon>
    </lineage>
</organism>
<keyword evidence="7" id="KW-0539">Nucleus</keyword>
<feature type="domain" description="AD" evidence="13">
    <location>
        <begin position="70"/>
        <end position="165"/>
    </location>
</feature>
<dbReference type="Proteomes" id="UP000503349">
    <property type="component" value="Chromosome 3"/>
</dbReference>
<comment type="function">
    <text evidence="9">The SMN complex catalyzes the assembly of small nuclear ribonucleoproteins (snRNPs), the building blocks of the spliceosome, and thereby plays an important role in the splicing of cellular pre-mRNAs. Most spliceosomal snRNPs contain a common set of Sm proteins SNRPB, SNRPD1, SNRPD2, SNRPD3, SNRPE, SNRPF and SNRPG that assemble in a heptameric protein ring on the Sm site of the small nuclear RNA to form the core snRNP (Sm core). In the cytosol, the Sm proteins SNRPD1, SNRPD2, SNRPE, SNRPF and SNRPG are trapped in an inactive 6S pICln-Sm complex by the chaperone CLNS1A that controls the assembly of the core snRNP. To assemble core snRNPs, the SMN complex accepts the trapped 5Sm proteins from CLNS1A forming an intermediate. Binding of snRNA inside 5Sm triggers eviction of the SMN complex, thereby allowing binding of SNRPD3 and SNRPB to complete assembly of the core snRNP.</text>
</comment>
<dbReference type="GO" id="GO:0000245">
    <property type="term" value="P:spliceosomal complex assembly"/>
    <property type="evidence" value="ECO:0007669"/>
    <property type="project" value="InterPro"/>
</dbReference>
<keyword evidence="4" id="KW-0597">Phosphoprotein</keyword>
<keyword evidence="5" id="KW-0507">mRNA processing</keyword>
<evidence type="ECO:0000256" key="10">
    <source>
        <dbReference type="ARBA" id="ARBA00065613"/>
    </source>
</evidence>
<dbReference type="GO" id="GO:0000387">
    <property type="term" value="P:spliceosomal snRNP assembly"/>
    <property type="evidence" value="ECO:0007669"/>
    <property type="project" value="TreeGrafter"/>
</dbReference>
<dbReference type="GO" id="GO:0032797">
    <property type="term" value="C:SMN complex"/>
    <property type="evidence" value="ECO:0007669"/>
    <property type="project" value="TreeGrafter"/>
</dbReference>
<evidence type="ECO:0000313" key="15">
    <source>
        <dbReference type="Proteomes" id="UP000503349"/>
    </source>
</evidence>
<keyword evidence="6" id="KW-0508">mRNA splicing</keyword>
<sequence length="184" mass="21242">MQRGWPLLGPLRWFRYVNKKVKVKARKDEEVRGWLFTVDPVSASMVLVDFRENGGVLVQVVMGHAVEEVQVLQEADRRTADHLQTMFLPPRTCILEPEELNRRKGSIRRWLEKNWVPVEEDGDELKVAGVLTIRAPYRAEDCCSSNEIILDRIQRLVQTRTDHPKLLPETDPESANLSLTTSRD</sequence>
<gene>
    <name evidence="14" type="ORF">EXN66_Car003911</name>
</gene>
<dbReference type="Pfam" id="PF06372">
    <property type="entry name" value="Gemin6"/>
    <property type="match status" value="1"/>
</dbReference>
<feature type="region of interest" description="Disordered" evidence="12">
    <location>
        <begin position="163"/>
        <end position="184"/>
    </location>
</feature>
<comment type="subunit">
    <text evidence="10">Part of the core SMN complex that contains SMN1, GEMIN2/SIP1, DDX20/GEMIN3, GEMIN4, GEMIN5, GEMIN6, GEMIN7, GEMIN8 and STRAP/UNRIP. Part of the SMN-Sm complex that contains SMN1, GEMIN2/SIP1, DDX20/GEMIN3, GEMIN4, GEMIN5, GEMIN6, GEMIN7, GEMIN8, STRAP/UNRIP and the Sm proteins SNRPB, SNRPD1, SNRPD2, SNRPD3, SNRPE, SNRPF and SNRPG. Interacts with GEMIN7; the interaction is direct. Interacts with GEMIN8; the interaction is direct. Interacts with SNRPB, SNRPD2, SNRPD3 and SNRPE; the interaction is direct.</text>
</comment>